<protein>
    <submittedName>
        <fullName evidence="1">Uncharacterized protein</fullName>
    </submittedName>
</protein>
<proteinExistence type="predicted"/>
<sequence length="39" mass="4508">MICLKKNEHKMDKGSSFMIVRLGSRPISNFETCYLLAFV</sequence>
<dbReference type="EMBL" id="GBRH01236685">
    <property type="protein sequence ID" value="JAD61210.1"/>
    <property type="molecule type" value="Transcribed_RNA"/>
</dbReference>
<name>A0A0A9BJ26_ARUDO</name>
<accession>A0A0A9BJ26</accession>
<organism evidence="1">
    <name type="scientific">Arundo donax</name>
    <name type="common">Giant reed</name>
    <name type="synonym">Donax arundinaceus</name>
    <dbReference type="NCBI Taxonomy" id="35708"/>
    <lineage>
        <taxon>Eukaryota</taxon>
        <taxon>Viridiplantae</taxon>
        <taxon>Streptophyta</taxon>
        <taxon>Embryophyta</taxon>
        <taxon>Tracheophyta</taxon>
        <taxon>Spermatophyta</taxon>
        <taxon>Magnoliopsida</taxon>
        <taxon>Liliopsida</taxon>
        <taxon>Poales</taxon>
        <taxon>Poaceae</taxon>
        <taxon>PACMAD clade</taxon>
        <taxon>Arundinoideae</taxon>
        <taxon>Arundineae</taxon>
        <taxon>Arundo</taxon>
    </lineage>
</organism>
<reference evidence="1" key="2">
    <citation type="journal article" date="2015" name="Data Brief">
        <title>Shoot transcriptome of the giant reed, Arundo donax.</title>
        <authorList>
            <person name="Barrero R.A."/>
            <person name="Guerrero F.D."/>
            <person name="Moolhuijzen P."/>
            <person name="Goolsby J.A."/>
            <person name="Tidwell J."/>
            <person name="Bellgard S.E."/>
            <person name="Bellgard M.I."/>
        </authorList>
    </citation>
    <scope>NUCLEOTIDE SEQUENCE</scope>
    <source>
        <tissue evidence="1">Shoot tissue taken approximately 20 cm above the soil surface</tissue>
    </source>
</reference>
<evidence type="ECO:0000313" key="1">
    <source>
        <dbReference type="EMBL" id="JAD61210.1"/>
    </source>
</evidence>
<reference evidence="1" key="1">
    <citation type="submission" date="2014-09" db="EMBL/GenBank/DDBJ databases">
        <authorList>
            <person name="Magalhaes I.L.F."/>
            <person name="Oliveira U."/>
            <person name="Santos F.R."/>
            <person name="Vidigal T.H.D.A."/>
            <person name="Brescovit A.D."/>
            <person name="Santos A.J."/>
        </authorList>
    </citation>
    <scope>NUCLEOTIDE SEQUENCE</scope>
    <source>
        <tissue evidence="1">Shoot tissue taken approximately 20 cm above the soil surface</tissue>
    </source>
</reference>
<dbReference type="AlphaFoldDB" id="A0A0A9BJ26"/>